<dbReference type="Gene3D" id="3.30.70.270">
    <property type="match status" value="1"/>
</dbReference>
<dbReference type="GO" id="GO:1902201">
    <property type="term" value="P:negative regulation of bacterial-type flagellum-dependent cell motility"/>
    <property type="evidence" value="ECO:0007669"/>
    <property type="project" value="TreeGrafter"/>
</dbReference>
<name>A0A1S1P4Q0_METEX</name>
<dbReference type="InterPro" id="IPR050469">
    <property type="entry name" value="Diguanylate_Cyclase"/>
</dbReference>
<comment type="catalytic activity">
    <reaction evidence="2">
        <text>2 GTP = 3',3'-c-di-GMP + 2 diphosphate</text>
        <dbReference type="Rhea" id="RHEA:24898"/>
        <dbReference type="ChEBI" id="CHEBI:33019"/>
        <dbReference type="ChEBI" id="CHEBI:37565"/>
        <dbReference type="ChEBI" id="CHEBI:58805"/>
        <dbReference type="EC" id="2.7.7.65"/>
    </reaction>
</comment>
<feature type="domain" description="GGDEF" evidence="4">
    <location>
        <begin position="375"/>
        <end position="508"/>
    </location>
</feature>
<reference evidence="5 6" key="1">
    <citation type="submission" date="2016-10" db="EMBL/GenBank/DDBJ databases">
        <title>Draft genome sequence of Methylobacterium extorquens CP3, a seed endophyte of Crotalaria pumila with plant growth-promoting and metal tolerance properties.</title>
        <authorList>
            <person name="Sanchez-Lopez A.S."/>
            <person name="Van Hamme J.D."/>
            <person name="Thijs S."/>
            <person name="Mcammond B.M."/>
            <person name="Stevens V."/>
            <person name="Gonzalez-Chavez M.D.C."/>
            <person name="Vangronsveld J."/>
        </authorList>
    </citation>
    <scope>NUCLEOTIDE SEQUENCE [LARGE SCALE GENOMIC DNA]</scope>
    <source>
        <strain evidence="5 6">CP3</strain>
    </source>
</reference>
<dbReference type="Pfam" id="PF22588">
    <property type="entry name" value="dCache_1_like"/>
    <property type="match status" value="1"/>
</dbReference>
<protein>
    <recommendedName>
        <fullName evidence="1">diguanylate cyclase</fullName>
        <ecNumber evidence="1">2.7.7.65</ecNumber>
    </recommendedName>
</protein>
<dbReference type="Pfam" id="PF00990">
    <property type="entry name" value="GGDEF"/>
    <property type="match status" value="1"/>
</dbReference>
<dbReference type="Gene3D" id="3.30.450.20">
    <property type="entry name" value="PAS domain"/>
    <property type="match status" value="2"/>
</dbReference>
<dbReference type="GO" id="GO:0005886">
    <property type="term" value="C:plasma membrane"/>
    <property type="evidence" value="ECO:0007669"/>
    <property type="project" value="TreeGrafter"/>
</dbReference>
<dbReference type="EC" id="2.7.7.65" evidence="1"/>
<dbReference type="InterPro" id="IPR043128">
    <property type="entry name" value="Rev_trsase/Diguanyl_cyclase"/>
</dbReference>
<dbReference type="CDD" id="cd12914">
    <property type="entry name" value="PDC1_DGC_like"/>
    <property type="match status" value="1"/>
</dbReference>
<dbReference type="EMBL" id="MNAO01000148">
    <property type="protein sequence ID" value="OHV16241.1"/>
    <property type="molecule type" value="Genomic_DNA"/>
</dbReference>
<evidence type="ECO:0000256" key="2">
    <source>
        <dbReference type="ARBA" id="ARBA00034247"/>
    </source>
</evidence>
<dbReference type="Proteomes" id="UP000180215">
    <property type="component" value="Unassembled WGS sequence"/>
</dbReference>
<feature type="transmembrane region" description="Helical" evidence="3">
    <location>
        <begin position="33"/>
        <end position="53"/>
    </location>
</feature>
<dbReference type="SMART" id="SM00267">
    <property type="entry name" value="GGDEF"/>
    <property type="match status" value="1"/>
</dbReference>
<dbReference type="InterPro" id="IPR054327">
    <property type="entry name" value="His-kinase-like_sensor"/>
</dbReference>
<dbReference type="CDD" id="cd12915">
    <property type="entry name" value="PDC2_DGC_like"/>
    <property type="match status" value="1"/>
</dbReference>
<dbReference type="InterPro" id="IPR000160">
    <property type="entry name" value="GGDEF_dom"/>
</dbReference>
<comment type="caution">
    <text evidence="5">The sequence shown here is derived from an EMBL/GenBank/DDBJ whole genome shotgun (WGS) entry which is preliminary data.</text>
</comment>
<gene>
    <name evidence="5" type="ORF">BK022_13430</name>
</gene>
<proteinExistence type="predicted"/>
<keyword evidence="3" id="KW-0812">Transmembrane</keyword>
<dbReference type="PANTHER" id="PTHR45138:SF9">
    <property type="entry name" value="DIGUANYLATE CYCLASE DGCM-RELATED"/>
    <property type="match status" value="1"/>
</dbReference>
<accession>A0A1S1P4Q0</accession>
<evidence type="ECO:0000259" key="4">
    <source>
        <dbReference type="PROSITE" id="PS50887"/>
    </source>
</evidence>
<evidence type="ECO:0000313" key="6">
    <source>
        <dbReference type="Proteomes" id="UP000180215"/>
    </source>
</evidence>
<evidence type="ECO:0000313" key="5">
    <source>
        <dbReference type="EMBL" id="OHV16241.1"/>
    </source>
</evidence>
<dbReference type="GO" id="GO:0052621">
    <property type="term" value="F:diguanylate cyclase activity"/>
    <property type="evidence" value="ECO:0007669"/>
    <property type="project" value="UniProtKB-EC"/>
</dbReference>
<keyword evidence="3" id="KW-1133">Transmembrane helix</keyword>
<dbReference type="FunFam" id="3.30.70.270:FF:000001">
    <property type="entry name" value="Diguanylate cyclase domain protein"/>
    <property type="match status" value="1"/>
</dbReference>
<dbReference type="SUPFAM" id="SSF55073">
    <property type="entry name" value="Nucleotide cyclase"/>
    <property type="match status" value="1"/>
</dbReference>
<organism evidence="5 6">
    <name type="scientific">Methylorubrum extorquens</name>
    <name type="common">Methylobacterium dichloromethanicum</name>
    <name type="synonym">Methylobacterium extorquens</name>
    <dbReference type="NCBI Taxonomy" id="408"/>
    <lineage>
        <taxon>Bacteria</taxon>
        <taxon>Pseudomonadati</taxon>
        <taxon>Pseudomonadota</taxon>
        <taxon>Alphaproteobacteria</taxon>
        <taxon>Hyphomicrobiales</taxon>
        <taxon>Methylobacteriaceae</taxon>
        <taxon>Methylorubrum</taxon>
    </lineage>
</organism>
<keyword evidence="3" id="KW-0472">Membrane</keyword>
<dbReference type="NCBIfam" id="TIGR00254">
    <property type="entry name" value="GGDEF"/>
    <property type="match status" value="1"/>
</dbReference>
<dbReference type="GO" id="GO:0043709">
    <property type="term" value="P:cell adhesion involved in single-species biofilm formation"/>
    <property type="evidence" value="ECO:0007669"/>
    <property type="project" value="TreeGrafter"/>
</dbReference>
<evidence type="ECO:0000256" key="1">
    <source>
        <dbReference type="ARBA" id="ARBA00012528"/>
    </source>
</evidence>
<dbReference type="PANTHER" id="PTHR45138">
    <property type="entry name" value="REGULATORY COMPONENTS OF SENSORY TRANSDUCTION SYSTEM"/>
    <property type="match status" value="1"/>
</dbReference>
<dbReference type="PROSITE" id="PS50887">
    <property type="entry name" value="GGDEF"/>
    <property type="match status" value="1"/>
</dbReference>
<feature type="transmembrane region" description="Helical" evidence="3">
    <location>
        <begin position="306"/>
        <end position="327"/>
    </location>
</feature>
<evidence type="ECO:0000256" key="3">
    <source>
        <dbReference type="SAM" id="Phobius"/>
    </source>
</evidence>
<sequence>MRISEGEQNRMERRPLSAWWLPLSRHVRSARSWIILGVLAPIGMLVLSAIMLLELRQDAWDKAEQTSKNLLQVIERDIARNVEIIDLSLQGVVDNLKVPGLAGASPSLRRIALFDRAATARDMGVMLVIDENGDSIIDANADTPRRLNNADRDYFQAHKTQAGLGLHISRPLISRLLGEPVIVLSRRIDKPDGSFGGVVLASLKLSYFSSLFARIGLGREGGINLYLRDGTRVMRYPFVASDIGANITGAPTFQNFVAKREGSFKGISVRDGVERYYTFTQVGDWPLVLNVALGTREIEAEWRETAAVIGLAVLVLCGSTVLLSLLFGRELRRSAAMQAELARLAQTDVLTGLPNRRHFETVFAQAWGTSRRTGAPLALILIDADHFKRYNDRYGHAVGDAVLRGLADSLSASVRRPGDLVARVGGEEFAVLLPGTDHDGAMRVSETIHRAIAGLAMPSVGIDPGTVTVSLGLAVDSGGGTVEDLYRRADAALYEAKAGGRNQTRSAA</sequence>
<dbReference type="AlphaFoldDB" id="A0A1S1P4Q0"/>
<dbReference type="CDD" id="cd01949">
    <property type="entry name" value="GGDEF"/>
    <property type="match status" value="1"/>
</dbReference>
<dbReference type="InterPro" id="IPR029787">
    <property type="entry name" value="Nucleotide_cyclase"/>
</dbReference>